<evidence type="ECO:0000313" key="1">
    <source>
        <dbReference type="EMBL" id="MFC6010987.1"/>
    </source>
</evidence>
<accession>A0ABW1JQ50</accession>
<dbReference type="EMBL" id="JBHSQN010000003">
    <property type="protein sequence ID" value="MFC6010987.1"/>
    <property type="molecule type" value="Genomic_DNA"/>
</dbReference>
<proteinExistence type="predicted"/>
<dbReference type="Proteomes" id="UP001596223">
    <property type="component" value="Unassembled WGS sequence"/>
</dbReference>
<dbReference type="RefSeq" id="WP_378601782.1">
    <property type="nucleotide sequence ID" value="NZ_JBHSQN010000003.1"/>
</dbReference>
<gene>
    <name evidence="1" type="ORF">ACFP3H_07980</name>
</gene>
<evidence type="ECO:0000313" key="2">
    <source>
        <dbReference type="Proteomes" id="UP001596223"/>
    </source>
</evidence>
<organism evidence="1 2">
    <name type="scientific">Nocardia lasii</name>
    <dbReference type="NCBI Taxonomy" id="1616107"/>
    <lineage>
        <taxon>Bacteria</taxon>
        <taxon>Bacillati</taxon>
        <taxon>Actinomycetota</taxon>
        <taxon>Actinomycetes</taxon>
        <taxon>Mycobacteriales</taxon>
        <taxon>Nocardiaceae</taxon>
        <taxon>Nocardia</taxon>
    </lineage>
</organism>
<reference evidence="2" key="1">
    <citation type="journal article" date="2019" name="Int. J. Syst. Evol. Microbiol.">
        <title>The Global Catalogue of Microorganisms (GCM) 10K type strain sequencing project: providing services to taxonomists for standard genome sequencing and annotation.</title>
        <authorList>
            <consortium name="The Broad Institute Genomics Platform"/>
            <consortium name="The Broad Institute Genome Sequencing Center for Infectious Disease"/>
            <person name="Wu L."/>
            <person name="Ma J."/>
        </authorList>
    </citation>
    <scope>NUCLEOTIDE SEQUENCE [LARGE SCALE GENOMIC DNA]</scope>
    <source>
        <strain evidence="2">CCUG 36956</strain>
    </source>
</reference>
<protein>
    <submittedName>
        <fullName evidence="1">Uncharacterized protein</fullName>
    </submittedName>
</protein>
<name>A0ABW1JQ50_9NOCA</name>
<keyword evidence="2" id="KW-1185">Reference proteome</keyword>
<sequence length="78" mass="8712">MNQPWSILARGRAGGHHDPRAAATRFVIERVESTGAATQDDFDIDMIVETARQQIDDWNIQAMPSADFWRIAAICIKG</sequence>
<comment type="caution">
    <text evidence="1">The sequence shown here is derived from an EMBL/GenBank/DDBJ whole genome shotgun (WGS) entry which is preliminary data.</text>
</comment>